<dbReference type="SUPFAM" id="SSF47459">
    <property type="entry name" value="HLH, helix-loop-helix DNA-binding domain"/>
    <property type="match status" value="1"/>
</dbReference>
<keyword evidence="8" id="KW-1185">Reference proteome</keyword>
<sequence>MSRGGQLDVLDDLLGSSSSMSMLESTSEIEEAEKAALDVFQEHSLAYGSTTPSLAGASTFNLNPPGHNMNAIAAATIPGSVTQSASTLHVFAPTKVSYSHDQVAGDMILQNEMQQAASMMRAAILFGASTLRPVQPTAAEKNIAAESSRTPLKRGRNMRISKDPQSVAARNRRERISDRICVLRRLVPGGTKMDTASMLDEAIQYVKFLKLQLQPLMNYGFFADTGATGIQGLCDDLRYDSGAAIGGSQSSTVVPEDLRAVQPFDLNSCTQVCNQGPNSSCEEPGTALDATCVSPTVAASSSHMSSQGVRWPQGASSSASSMRSPFGGPAPGQIPDPLQEQFCH</sequence>
<feature type="domain" description="BHLH" evidence="6">
    <location>
        <begin position="160"/>
        <end position="209"/>
    </location>
</feature>
<keyword evidence="3" id="KW-0804">Transcription</keyword>
<name>A0ABP0W2N7_9BRYO</name>
<dbReference type="Gene3D" id="4.10.280.10">
    <property type="entry name" value="Helix-loop-helix DNA-binding domain"/>
    <property type="match status" value="1"/>
</dbReference>
<keyword evidence="4" id="KW-0539">Nucleus</keyword>
<comment type="subcellular location">
    <subcellularLocation>
        <location evidence="1">Nucleus</location>
    </subcellularLocation>
</comment>
<evidence type="ECO:0000256" key="2">
    <source>
        <dbReference type="ARBA" id="ARBA00023015"/>
    </source>
</evidence>
<gene>
    <name evidence="7" type="ORF">CSSPJE1EN1_LOCUS5068</name>
</gene>
<evidence type="ECO:0000256" key="3">
    <source>
        <dbReference type="ARBA" id="ARBA00023163"/>
    </source>
</evidence>
<evidence type="ECO:0000256" key="4">
    <source>
        <dbReference type="ARBA" id="ARBA00023242"/>
    </source>
</evidence>
<protein>
    <recommendedName>
        <fullName evidence="6">BHLH domain-containing protein</fullName>
    </recommendedName>
</protein>
<dbReference type="Pfam" id="PF00010">
    <property type="entry name" value="HLH"/>
    <property type="match status" value="1"/>
</dbReference>
<dbReference type="SMART" id="SM00353">
    <property type="entry name" value="HLH"/>
    <property type="match status" value="1"/>
</dbReference>
<dbReference type="InterPro" id="IPR045843">
    <property type="entry name" value="IND-like"/>
</dbReference>
<dbReference type="PANTHER" id="PTHR45914:SF12">
    <property type="entry name" value="TRANSCRIPTION FACTOR BHLH87"/>
    <property type="match status" value="1"/>
</dbReference>
<evidence type="ECO:0000259" key="6">
    <source>
        <dbReference type="PROSITE" id="PS50888"/>
    </source>
</evidence>
<accession>A0ABP0W2N7</accession>
<feature type="region of interest" description="Disordered" evidence="5">
    <location>
        <begin position="303"/>
        <end position="344"/>
    </location>
</feature>
<dbReference type="Proteomes" id="UP001497444">
    <property type="component" value="Chromosome 12"/>
</dbReference>
<evidence type="ECO:0000256" key="1">
    <source>
        <dbReference type="ARBA" id="ARBA00004123"/>
    </source>
</evidence>
<dbReference type="EMBL" id="OZ020107">
    <property type="protein sequence ID" value="CAK9259590.1"/>
    <property type="molecule type" value="Genomic_DNA"/>
</dbReference>
<proteinExistence type="predicted"/>
<dbReference type="CDD" id="cd11454">
    <property type="entry name" value="bHLH_AtIND_like"/>
    <property type="match status" value="1"/>
</dbReference>
<organism evidence="7 8">
    <name type="scientific">Sphagnum jensenii</name>
    <dbReference type="NCBI Taxonomy" id="128206"/>
    <lineage>
        <taxon>Eukaryota</taxon>
        <taxon>Viridiplantae</taxon>
        <taxon>Streptophyta</taxon>
        <taxon>Embryophyta</taxon>
        <taxon>Bryophyta</taxon>
        <taxon>Sphagnophytina</taxon>
        <taxon>Sphagnopsida</taxon>
        <taxon>Sphagnales</taxon>
        <taxon>Sphagnaceae</taxon>
        <taxon>Sphagnum</taxon>
    </lineage>
</organism>
<evidence type="ECO:0000256" key="5">
    <source>
        <dbReference type="SAM" id="MobiDB-lite"/>
    </source>
</evidence>
<dbReference type="PROSITE" id="PS50888">
    <property type="entry name" value="BHLH"/>
    <property type="match status" value="1"/>
</dbReference>
<dbReference type="InterPro" id="IPR036638">
    <property type="entry name" value="HLH_DNA-bd_sf"/>
</dbReference>
<dbReference type="InterPro" id="IPR011598">
    <property type="entry name" value="bHLH_dom"/>
</dbReference>
<evidence type="ECO:0000313" key="8">
    <source>
        <dbReference type="Proteomes" id="UP001497444"/>
    </source>
</evidence>
<reference evidence="7" key="1">
    <citation type="submission" date="2024-02" db="EMBL/GenBank/DDBJ databases">
        <authorList>
            <consortium name="ELIXIR-Norway"/>
            <consortium name="Elixir Norway"/>
        </authorList>
    </citation>
    <scope>NUCLEOTIDE SEQUENCE</scope>
</reference>
<evidence type="ECO:0000313" key="7">
    <source>
        <dbReference type="EMBL" id="CAK9259590.1"/>
    </source>
</evidence>
<keyword evidence="2" id="KW-0805">Transcription regulation</keyword>
<dbReference type="PANTHER" id="PTHR45914">
    <property type="entry name" value="TRANSCRIPTION FACTOR HEC3-RELATED"/>
    <property type="match status" value="1"/>
</dbReference>